<dbReference type="Pfam" id="PF02786">
    <property type="entry name" value="CPSase_L_D2"/>
    <property type="match status" value="1"/>
</dbReference>
<dbReference type="FunFam" id="3.30.1490.20:FF:000003">
    <property type="entry name" value="acetyl-CoA carboxylase isoform X1"/>
    <property type="match status" value="1"/>
</dbReference>
<dbReference type="InterPro" id="IPR013537">
    <property type="entry name" value="AcCoA_COase_cen"/>
</dbReference>
<dbReference type="EC" id="6.4.1.2" evidence="3"/>
<dbReference type="Gene3D" id="3.30.1490.20">
    <property type="entry name" value="ATP-grasp fold, A domain"/>
    <property type="match status" value="1"/>
</dbReference>
<dbReference type="PROSITE" id="PS50979">
    <property type="entry name" value="BC"/>
    <property type="match status" value="1"/>
</dbReference>
<evidence type="ECO:0000256" key="14">
    <source>
        <dbReference type="SAM" id="MobiDB-lite"/>
    </source>
</evidence>
<evidence type="ECO:0000256" key="8">
    <source>
        <dbReference type="ARBA" id="ARBA00022840"/>
    </source>
</evidence>
<dbReference type="SUPFAM" id="SSF56059">
    <property type="entry name" value="Glutathione synthetase ATP-binding domain-like"/>
    <property type="match status" value="1"/>
</dbReference>
<dbReference type="GO" id="GO:2001295">
    <property type="term" value="P:malonyl-CoA biosynthetic process"/>
    <property type="evidence" value="ECO:0007669"/>
    <property type="project" value="UniProtKB-UniPathway"/>
</dbReference>
<dbReference type="FunFam" id="2.40.50.100:FF:000005">
    <property type="entry name" value="Acetyl-CoA carboxylase 1"/>
    <property type="match status" value="1"/>
</dbReference>
<dbReference type="PANTHER" id="PTHR45728">
    <property type="entry name" value="ACETYL-COA CARBOXYLASE, ISOFORM A"/>
    <property type="match status" value="1"/>
</dbReference>
<dbReference type="InterPro" id="IPR005481">
    <property type="entry name" value="BC-like_N"/>
</dbReference>
<keyword evidence="9" id="KW-0443">Lipid metabolism</keyword>
<dbReference type="PANTHER" id="PTHR45728:SF4">
    <property type="entry name" value="ACETYL-COA CARBOXYLASE 2"/>
    <property type="match status" value="1"/>
</dbReference>
<dbReference type="Gene3D" id="3.90.226.10">
    <property type="entry name" value="2-enoyl-CoA Hydratase, Chain A, domain 1"/>
    <property type="match status" value="2"/>
</dbReference>
<dbReference type="FunFam" id="3.90.226.10:FF:000010">
    <property type="entry name" value="acetyl-CoA carboxylase isoform X2"/>
    <property type="match status" value="1"/>
</dbReference>
<dbReference type="InterPro" id="IPR011054">
    <property type="entry name" value="Rudment_hybrid_motif"/>
</dbReference>
<dbReference type="Pfam" id="PF00364">
    <property type="entry name" value="Biotin_lipoyl"/>
    <property type="match status" value="1"/>
</dbReference>
<dbReference type="InterPro" id="IPR005482">
    <property type="entry name" value="Biotin_COase_C"/>
</dbReference>
<reference evidence="15" key="1">
    <citation type="submission" date="2015-12" db="EMBL/GenBank/DDBJ databases">
        <title>Update maize B73 reference genome by single molecule sequencing technologies.</title>
        <authorList>
            <consortium name="Maize Genome Sequencing Project"/>
            <person name="Ware D."/>
        </authorList>
    </citation>
    <scope>NUCLEOTIDE SEQUENCE</scope>
    <source>
        <tissue evidence="15">Seedling</tissue>
    </source>
</reference>
<dbReference type="SUPFAM" id="SSF52440">
    <property type="entry name" value="PreATP-grasp domain"/>
    <property type="match status" value="1"/>
</dbReference>
<dbReference type="SUPFAM" id="SSF52096">
    <property type="entry name" value="ClpP/crotonase"/>
    <property type="match status" value="2"/>
</dbReference>
<dbReference type="Pfam" id="PF00289">
    <property type="entry name" value="Biotin_carb_N"/>
    <property type="match status" value="1"/>
</dbReference>
<comment type="cofactor">
    <cofactor evidence="1">
        <name>biotin</name>
        <dbReference type="ChEBI" id="CHEBI:57586"/>
    </cofactor>
</comment>
<dbReference type="InParanoid" id="A0A1D6J3D9"/>
<dbReference type="EMBL" id="CM000786">
    <property type="protein sequence ID" value="AQK42577.1"/>
    <property type="molecule type" value="Genomic_DNA"/>
</dbReference>
<dbReference type="Pfam" id="PF21385">
    <property type="entry name" value="ACCA_BT"/>
    <property type="match status" value="1"/>
</dbReference>
<dbReference type="InterPro" id="IPR005479">
    <property type="entry name" value="CPAse_ATP-bd"/>
</dbReference>
<dbReference type="SUPFAM" id="SSF51246">
    <property type="entry name" value="Rudiment single hybrid motif"/>
    <property type="match status" value="1"/>
</dbReference>
<feature type="compositionally biased region" description="Basic and acidic residues" evidence="14">
    <location>
        <begin position="58"/>
        <end position="71"/>
    </location>
</feature>
<dbReference type="InterPro" id="IPR011762">
    <property type="entry name" value="COA_CT_N"/>
</dbReference>
<dbReference type="Gene3D" id="3.30.470.20">
    <property type="entry name" value="ATP-grasp fold, B domain"/>
    <property type="match status" value="2"/>
</dbReference>
<dbReference type="Gene3D" id="3.90.1770.10">
    <property type="entry name" value="PreATP-grasp domain"/>
    <property type="match status" value="1"/>
</dbReference>
<dbReference type="STRING" id="4577.A0A1D6J3D9"/>
<dbReference type="Gene3D" id="3.40.50.20">
    <property type="match status" value="1"/>
</dbReference>
<evidence type="ECO:0000256" key="2">
    <source>
        <dbReference type="ARBA" id="ARBA00004956"/>
    </source>
</evidence>
<evidence type="ECO:0000313" key="15">
    <source>
        <dbReference type="EMBL" id="AQK42577.1"/>
    </source>
</evidence>
<proteinExistence type="predicted"/>
<organism evidence="15">
    <name type="scientific">Zea mays</name>
    <name type="common">Maize</name>
    <dbReference type="NCBI Taxonomy" id="4577"/>
    <lineage>
        <taxon>Eukaryota</taxon>
        <taxon>Viridiplantae</taxon>
        <taxon>Streptophyta</taxon>
        <taxon>Embryophyta</taxon>
        <taxon>Tracheophyta</taxon>
        <taxon>Spermatophyta</taxon>
        <taxon>Magnoliopsida</taxon>
        <taxon>Liliopsida</taxon>
        <taxon>Poales</taxon>
        <taxon>Poaceae</taxon>
        <taxon>PACMAD clade</taxon>
        <taxon>Panicoideae</taxon>
        <taxon>Andropogonodae</taxon>
        <taxon>Andropogoneae</taxon>
        <taxon>Tripsacinae</taxon>
        <taxon>Zea</taxon>
    </lineage>
</organism>
<dbReference type="InterPro" id="IPR011764">
    <property type="entry name" value="Biotin_carboxylation_dom"/>
</dbReference>
<dbReference type="InterPro" id="IPR011053">
    <property type="entry name" value="Single_hybrid_motif"/>
</dbReference>
<dbReference type="SUPFAM" id="SSF56219">
    <property type="entry name" value="DNase I-like"/>
    <property type="match status" value="1"/>
</dbReference>
<dbReference type="InterPro" id="IPR011763">
    <property type="entry name" value="COA_CT_C"/>
</dbReference>
<dbReference type="InterPro" id="IPR034733">
    <property type="entry name" value="AcCoA_carboxyl_beta"/>
</dbReference>
<dbReference type="FunFam" id="3.40.50.20:FF:000005">
    <property type="entry name" value="acetyl-CoA carboxylase isoform X2"/>
    <property type="match status" value="1"/>
</dbReference>
<feature type="region of interest" description="Disordered" evidence="14">
    <location>
        <begin position="28"/>
        <end position="74"/>
    </location>
</feature>
<dbReference type="InterPro" id="IPR029045">
    <property type="entry name" value="ClpP/crotonase-like_dom_sf"/>
</dbReference>
<evidence type="ECO:0000256" key="5">
    <source>
        <dbReference type="ARBA" id="ARBA00022598"/>
    </source>
</evidence>
<keyword evidence="7" id="KW-0276">Fatty acid metabolism</keyword>
<dbReference type="PROSITE" id="PS50989">
    <property type="entry name" value="COA_CT_CTER"/>
    <property type="match status" value="1"/>
</dbReference>
<keyword evidence="4" id="KW-0444">Lipid biosynthesis</keyword>
<evidence type="ECO:0000256" key="10">
    <source>
        <dbReference type="ARBA" id="ARBA00023160"/>
    </source>
</evidence>
<dbReference type="PROSITE" id="PS50975">
    <property type="entry name" value="ATP_GRASP"/>
    <property type="match status" value="1"/>
</dbReference>
<dbReference type="SUPFAM" id="SSF51230">
    <property type="entry name" value="Single hybrid motif"/>
    <property type="match status" value="1"/>
</dbReference>
<evidence type="ECO:0000256" key="13">
    <source>
        <dbReference type="ARBA" id="ARBA00057508"/>
    </source>
</evidence>
<evidence type="ECO:0000256" key="4">
    <source>
        <dbReference type="ARBA" id="ARBA00022516"/>
    </source>
</evidence>
<dbReference type="InterPro" id="IPR016185">
    <property type="entry name" value="PreATP-grasp_dom_sf"/>
</dbReference>
<dbReference type="Pfam" id="PF01039">
    <property type="entry name" value="Carboxyl_trans"/>
    <property type="match status" value="1"/>
</dbReference>
<dbReference type="GO" id="GO:0006633">
    <property type="term" value="P:fatty acid biosynthetic process"/>
    <property type="evidence" value="ECO:0007669"/>
    <property type="project" value="UniProtKB-KW"/>
</dbReference>
<keyword evidence="5" id="KW-0436">Ligase</keyword>
<dbReference type="InterPro" id="IPR000089">
    <property type="entry name" value="Biotin_lipoyl"/>
</dbReference>
<keyword evidence="8" id="KW-0067">ATP-binding</keyword>
<protein>
    <recommendedName>
        <fullName evidence="3">acetyl-CoA carboxylase</fullName>
        <ecNumber evidence="3">6.4.1.2</ecNumber>
    </recommendedName>
</protein>
<dbReference type="PROSITE" id="PS50980">
    <property type="entry name" value="COA_CT_NTER"/>
    <property type="match status" value="1"/>
</dbReference>
<feature type="compositionally biased region" description="Polar residues" evidence="14">
    <location>
        <begin position="31"/>
        <end position="42"/>
    </location>
</feature>
<comment type="function">
    <text evidence="13">Multifunctional enzyme that catalyzes the carboxylation of acetyl-CoA, forming malonyl-CoA, which is used in the plastid for fatty acid synthesis and in the cytosol in various biosynthetic pathways including fatty acid elongation.</text>
</comment>
<evidence type="ECO:0000256" key="9">
    <source>
        <dbReference type="ARBA" id="ARBA00023098"/>
    </source>
</evidence>
<evidence type="ECO:0000256" key="1">
    <source>
        <dbReference type="ARBA" id="ARBA00001953"/>
    </source>
</evidence>
<name>A0A1D6J3D9_MAIZE</name>
<comment type="pathway">
    <text evidence="2">Lipid metabolism; malonyl-CoA biosynthesis; malonyl-CoA from acetyl-CoA: step 1/1.</text>
</comment>
<dbReference type="UniPathway" id="UPA00655">
    <property type="reaction ID" value="UER00711"/>
</dbReference>
<dbReference type="GO" id="GO:0003989">
    <property type="term" value="F:acetyl-CoA carboxylase activity"/>
    <property type="evidence" value="ECO:0007669"/>
    <property type="project" value="UniProtKB-EC"/>
</dbReference>
<dbReference type="FunCoup" id="A0A1D6J3D9">
    <property type="interactions" value="1500"/>
</dbReference>
<evidence type="ECO:0000256" key="3">
    <source>
        <dbReference type="ARBA" id="ARBA00013058"/>
    </source>
</evidence>
<evidence type="ECO:0000256" key="6">
    <source>
        <dbReference type="ARBA" id="ARBA00022741"/>
    </source>
</evidence>
<keyword evidence="11" id="KW-0092">Biotin</keyword>
<keyword evidence="12" id="KW-0511">Multifunctional enzyme</keyword>
<dbReference type="IntAct" id="A0A1D6J3D9">
    <property type="interactions" value="7"/>
</dbReference>
<accession>A0A1D6J3D9</accession>
<dbReference type="InterPro" id="IPR011761">
    <property type="entry name" value="ATP-grasp"/>
</dbReference>
<evidence type="ECO:0000256" key="7">
    <source>
        <dbReference type="ARBA" id="ARBA00022832"/>
    </source>
</evidence>
<keyword evidence="10" id="KW-0275">Fatty acid biosynthesis</keyword>
<dbReference type="InterPro" id="IPR049076">
    <property type="entry name" value="ACCA"/>
</dbReference>
<dbReference type="Pfam" id="PF08326">
    <property type="entry name" value="ACC_central"/>
    <property type="match status" value="1"/>
</dbReference>
<keyword evidence="6" id="KW-0547">Nucleotide-binding</keyword>
<dbReference type="Pfam" id="PF02785">
    <property type="entry name" value="Biotin_carb_C"/>
    <property type="match status" value="1"/>
</dbReference>
<sequence length="2619" mass="290403">MALCFLGHGTAMSQLGLAATASKALPLLPNRQRSPAGTTFPSSALPRPSNRRKSHTRSLRDGGNEVSDAKKHSQSVRQGLAGIIDIPSDAVSEVDISHGPKDPRGPTDSYQMNGIINETHNGRHASGSMVVEFCAALGGKTPIHSILVANNGMAATKFMRSVRTWANDTFGSEKAIHLIAMATPEDMRINAEHIRLADQFVEVPGGTNNNNYANVQLIVEIAERVGVSAVWPGWGHASENPELPDALTAKGIVFLGPPATSMNALGDKVGSALIAQAAGVPTLAWSGSHVEVPLECCLDAIPEEMYRKACVTTTEEAVASCQVVGYPAMIKASWGGGGKGIRKVHNDDEVRALFKQVQGEVPGSPIFIMRLASQSRHLEVQLLCDQYGNVAALHSRDCSVQRRHQKIIEEGPVTVAPRETVKALEQAARRLAKAVGYVGAATVEYLYSMETGEYYFLELNPRLQVEHPVTEWIAEVNLPAAQVAVGMGIPLWQIPGTVSNKNGVGILIDKTLKDGVVDVKIQGDRIILVKLVLGDVVLNIISAYAPQVGLSESEKKFWEDLDGMIRAVPTNEKLFIGDLNVHAGSTNAVYELAHGGFGYGSRNQGEDILDFAIAYNLVIANTFFRKRDSHLVTFSSGHRSSQIDFVLTRREDKQACLYCKVIPGESVVPQHNLVVADFRFRISTHRDKQAKIARTKWWKLKGETSEVFRERVFVEGAWSEEEDANMWVKMATCIRKVMERYKEQKDLHMVFTTLESKGFYCTWFSCRMRCDFGTTISEDGDFLIILFPKLSSTYVEIRRFYGMDYGGGYDIWRKTAALAAPFNFDEVDSLWPKGHCVAVRITSEDPDDGFKPTGGKVKSGGGIHEFADSQFGHVFAYGLSRPAAITNMSLALKEIQIRGEIHSNVDYTVDLLNASDFRENKIHTGWLDTRIAMRVQAERPPWYISVVGGALYKTVTTNAATVSEYVSYLTKGQIPPKHISLVNSTVNLNIEGSKYTIETVRTGHGRYKLRMNDSTVEANVQSLCDGGLLMQLDGNSHVIYAEEEAGGTRLQINGKTCLLQNDHDPSKLLAETPCKLLRFLVADGAHVGADVPYAEVEVMKMCMPLLSPASGVIHCMMSEGQALQAGDLIARLDLDDPSAVKRAEPFDGMFPLMDLPVAASSQVHKRYAASLNAARMVLAGYEHNINEVVQDLVCCLDNPELPFLQWDELMSVLATRLPRNLKSELEDKYKEYKLNFYHGKNKDFPSKLLRDIVEENLAYGSEKEKATNERLVEPLMNLLKSYEGGRESHAHFVVKSLFEEYLTVEELFSDGIQSDVIETLRHQHSKDLQKVVDIVLSHQGVRNKAKLVTALMEKLVYPNPGAYRDLLVRFSSLNHKRYYKLALKASELLEQTKLSELCSSIARSLSDLGMHKGEMTIKDSMEDLVSAPLPVEDALISLFDYSDPTVQQKVIVTYISRLYQPHLVKDSIQMKFKESGAIVFWEFSEGHVDTRNGQGAILGGKRWGAMVVLRSLESASTAIMAALKDSVQYNNSEVNTMHIVLLNAETESNISGTSDDQAQHRMEKLTKILKDSSVASDLQAAGLKVISCIVQRDAGRMPMRHTFLWFDEKNCYEEEHILRHVEPPLSALLELGKLKVKGYNEMKYTPSRDRQWHIYTLRNTENPKMLHRVFFRTIVRQPNAGNKFTSAQVSDTGLGCPEESLSFTSNSILRSLMTAIEELELHAIRTGHSHMFLCILKEQKLLDLVPFSGSTIVDVGQDEATACSLLRSMALKIHELVGARMHHLSVCQWEVKLKLDCDGPASGTWRVVTTNVTSHTCTIDIYREVEDTESQKLLYHSATSSAGPMHGVALNNPYQPLSVIDLKRCSARNNRTTYCYDFPLAFETALQKSWQSNCSSVPEGSENSKSYVKSTELVFAEKHGSWGTPIIPMERPAGLNDIGMVAWILEMSTPEFPNGRQIIVVANDITFRAGSFGPREDAFFEAVTNLACERKLPLIYLAANSGARIGIADEVKSCFRVGWSDERSPERGFQYIYLTEEDYARISSSVIAHKLQLDNGEIRWIIDSVVGKEDGLGVENIHGSAAIASAYSRAYEETFTLTFVTGRTVGIGAYLARLGIRCIQRLDQPIILTGFSALNKLLGREVYSSHMQLGGPKIMATNGVVHLTVSDDLEGVSNILRWLSYVPANIGGPLPITKPLDPPDRPVAYIPENTCDPRAAIRGVDDSQGKWLGGMFDKDSFVETFEGWAKTVVTGRAKLGGIPVGVIAVETQTMMQLIPADPGQLDSHERSVPRAGQVWFPDSATKTAQALLDFNREGLPLFILANWRGFSGGQRDLFEGILQAGSAIVENLRTYNQPAFVYIPMAGELRGGAWVVIDSKINPDRIECYAERTAKGNVLEPQGLIEIKFRSEELQDCMGRLDPELINLKAKLQDAKHGNGSLPDIESLQKSIEARTKQLLPLYTQIAVRFAELHDTSLRMAAKGVIKKVVDWEESRSFFYKRLRRRISEDLLAKEIRRIIGDNFTHQSAMELINEWYLASQATTGSTAGWDDDDAFVAWKDSPENYKGYIQELRAQKVSQSLSDLADSSSDLQAFSQGLSTLLDKMDPSQRVKFVQEVKKVLG</sequence>
<dbReference type="SMR" id="A0A1D6J3D9"/>
<dbReference type="PROSITE" id="PS00867">
    <property type="entry name" value="CPSASE_2"/>
    <property type="match status" value="1"/>
</dbReference>
<evidence type="ECO:0000256" key="11">
    <source>
        <dbReference type="ARBA" id="ARBA00023267"/>
    </source>
</evidence>
<dbReference type="Gene3D" id="2.40.460.10">
    <property type="entry name" value="Biotin dependent carboxylase carboxyltransferase"/>
    <property type="match status" value="1"/>
</dbReference>
<gene>
    <name evidence="15" type="ORF">ZEAMMB73_Zm00001d024998</name>
</gene>
<dbReference type="InterPro" id="IPR013815">
    <property type="entry name" value="ATP_grasp_subdomain_1"/>
</dbReference>
<dbReference type="InterPro" id="IPR036691">
    <property type="entry name" value="Endo/exonu/phosph_ase_sf"/>
</dbReference>
<dbReference type="CDD" id="cd06850">
    <property type="entry name" value="biotinyl_domain"/>
    <property type="match status" value="1"/>
</dbReference>
<dbReference type="GO" id="GO:0046872">
    <property type="term" value="F:metal ion binding"/>
    <property type="evidence" value="ECO:0007669"/>
    <property type="project" value="InterPro"/>
</dbReference>
<evidence type="ECO:0000256" key="12">
    <source>
        <dbReference type="ARBA" id="ARBA00023268"/>
    </source>
</evidence>
<dbReference type="GO" id="GO:0005524">
    <property type="term" value="F:ATP binding"/>
    <property type="evidence" value="ECO:0007669"/>
    <property type="project" value="UniProtKB-UniRule"/>
</dbReference>
<dbReference type="Gene3D" id="2.40.50.100">
    <property type="match status" value="1"/>
</dbReference>
<dbReference type="InterPro" id="IPR049074">
    <property type="entry name" value="ACCA_BT"/>
</dbReference>
<dbReference type="PROSITE" id="PS50968">
    <property type="entry name" value="BIOTINYL_LIPOYL"/>
    <property type="match status" value="1"/>
</dbReference>
<dbReference type="SMART" id="SM00878">
    <property type="entry name" value="Biotin_carb_C"/>
    <property type="match status" value="1"/>
</dbReference>